<feature type="compositionally biased region" description="Basic and acidic residues" evidence="1">
    <location>
        <begin position="142"/>
        <end position="152"/>
    </location>
</feature>
<proteinExistence type="predicted"/>
<evidence type="ECO:0000313" key="3">
    <source>
        <dbReference type="EMBL" id="SUZ65341.1"/>
    </source>
</evidence>
<feature type="region of interest" description="Disordered" evidence="1">
    <location>
        <begin position="38"/>
        <end position="183"/>
    </location>
</feature>
<protein>
    <recommendedName>
        <fullName evidence="2">RNA-binding protein KhpB N-terminal domain-containing protein</fullName>
    </recommendedName>
</protein>
<name>A0A381PEB5_9ZZZZ</name>
<organism evidence="3">
    <name type="scientific">marine metagenome</name>
    <dbReference type="NCBI Taxonomy" id="408172"/>
    <lineage>
        <taxon>unclassified sequences</taxon>
        <taxon>metagenomes</taxon>
        <taxon>ecological metagenomes</taxon>
    </lineage>
</organism>
<sequence>MDWIVTTGSTVDAALEAALDELSVPLEDVEFEVVTEPKSSVLGFRRKRAQVRARVRPITPPAKRDWRRPERTRKPKGTKSRGRRDKTKSSGASRKQRTSTADKKPPSRIAETPAKPATNSSDNKNGDPAQTATGTPNRRKRTIDSGDKDRKAKQSNTRSITESDDTKQPPEAPTNRRTRKIDH</sequence>
<feature type="compositionally biased region" description="Basic residues" evidence="1">
    <location>
        <begin position="70"/>
        <end position="86"/>
    </location>
</feature>
<dbReference type="SMART" id="SM01245">
    <property type="entry name" value="Jag_N"/>
    <property type="match status" value="1"/>
</dbReference>
<gene>
    <name evidence="3" type="ORF">METZ01_LOCUS18195</name>
</gene>
<evidence type="ECO:0000256" key="1">
    <source>
        <dbReference type="SAM" id="MobiDB-lite"/>
    </source>
</evidence>
<feature type="domain" description="RNA-binding protein KhpB N-terminal" evidence="2">
    <location>
        <begin position="5"/>
        <end position="56"/>
    </location>
</feature>
<feature type="compositionally biased region" description="Polar residues" evidence="1">
    <location>
        <begin position="117"/>
        <end position="136"/>
    </location>
</feature>
<accession>A0A381PEB5</accession>
<dbReference type="EMBL" id="UINC01000957">
    <property type="protein sequence ID" value="SUZ65341.1"/>
    <property type="molecule type" value="Genomic_DNA"/>
</dbReference>
<evidence type="ECO:0000259" key="2">
    <source>
        <dbReference type="SMART" id="SM01245"/>
    </source>
</evidence>
<dbReference type="InterPro" id="IPR038247">
    <property type="entry name" value="Jag_N_dom_sf"/>
</dbReference>
<reference evidence="3" key="1">
    <citation type="submission" date="2018-05" db="EMBL/GenBank/DDBJ databases">
        <authorList>
            <person name="Lanie J.A."/>
            <person name="Ng W.-L."/>
            <person name="Kazmierczak K.M."/>
            <person name="Andrzejewski T.M."/>
            <person name="Davidsen T.M."/>
            <person name="Wayne K.J."/>
            <person name="Tettelin H."/>
            <person name="Glass J.I."/>
            <person name="Rusch D."/>
            <person name="Podicherti R."/>
            <person name="Tsui H.-C.T."/>
            <person name="Winkler M.E."/>
        </authorList>
    </citation>
    <scope>NUCLEOTIDE SEQUENCE</scope>
</reference>
<feature type="compositionally biased region" description="Basic residues" evidence="1">
    <location>
        <begin position="44"/>
        <end position="55"/>
    </location>
</feature>
<dbReference type="Gene3D" id="3.30.30.80">
    <property type="entry name" value="probable RNA-binding protein from clostridium symbiosum atcc 14940"/>
    <property type="match status" value="1"/>
</dbReference>
<dbReference type="Pfam" id="PF14804">
    <property type="entry name" value="Jag_N"/>
    <property type="match status" value="1"/>
</dbReference>
<dbReference type="AlphaFoldDB" id="A0A381PEB5"/>
<dbReference type="InterPro" id="IPR032782">
    <property type="entry name" value="KhpB_N"/>
</dbReference>